<dbReference type="Proteomes" id="UP000594638">
    <property type="component" value="Unassembled WGS sequence"/>
</dbReference>
<name>A0A8S0VEE3_OLEEU</name>
<organism evidence="1 2">
    <name type="scientific">Olea europaea subsp. europaea</name>
    <dbReference type="NCBI Taxonomy" id="158383"/>
    <lineage>
        <taxon>Eukaryota</taxon>
        <taxon>Viridiplantae</taxon>
        <taxon>Streptophyta</taxon>
        <taxon>Embryophyta</taxon>
        <taxon>Tracheophyta</taxon>
        <taxon>Spermatophyta</taxon>
        <taxon>Magnoliopsida</taxon>
        <taxon>eudicotyledons</taxon>
        <taxon>Gunneridae</taxon>
        <taxon>Pentapetalae</taxon>
        <taxon>asterids</taxon>
        <taxon>lamiids</taxon>
        <taxon>Lamiales</taxon>
        <taxon>Oleaceae</taxon>
        <taxon>Oleeae</taxon>
        <taxon>Olea</taxon>
    </lineage>
</organism>
<evidence type="ECO:0000313" key="2">
    <source>
        <dbReference type="Proteomes" id="UP000594638"/>
    </source>
</evidence>
<reference evidence="1 2" key="1">
    <citation type="submission" date="2019-12" db="EMBL/GenBank/DDBJ databases">
        <authorList>
            <person name="Alioto T."/>
            <person name="Alioto T."/>
            <person name="Gomez Garrido J."/>
        </authorList>
    </citation>
    <scope>NUCLEOTIDE SEQUENCE [LARGE SCALE GENOMIC DNA]</scope>
</reference>
<keyword evidence="2" id="KW-1185">Reference proteome</keyword>
<dbReference type="InterPro" id="IPR032675">
    <property type="entry name" value="LRR_dom_sf"/>
</dbReference>
<protein>
    <submittedName>
        <fullName evidence="1">Plant intracellular Ras-group-related LRR 7</fullName>
    </submittedName>
</protein>
<dbReference type="Gene3D" id="3.80.10.10">
    <property type="entry name" value="Ribonuclease Inhibitor"/>
    <property type="match status" value="1"/>
</dbReference>
<accession>A0A8S0VEE3</accession>
<dbReference type="SUPFAM" id="SSF52058">
    <property type="entry name" value="L domain-like"/>
    <property type="match status" value="1"/>
</dbReference>
<comment type="caution">
    <text evidence="1">The sequence shown here is derived from an EMBL/GenBank/DDBJ whole genome shotgun (WGS) entry which is preliminary data.</text>
</comment>
<sequence>MKSISSLQGSNDNRIRFLLLPCLVKNVLRTFYFRAGPWVIIDIVVSKLSLWETGRISYFGKQNSIEELPASVCNLVHLKSLSLNNNNVRQVPPDLLKECKSLQNISLHGNPIVMDQFQQMEGFQDFESRRKKKFDKQIDSNVMISSKGLDEGVDL</sequence>
<dbReference type="OrthoDB" id="676979at2759"/>
<gene>
    <name evidence="1" type="ORF">OLEA9_A108504</name>
</gene>
<dbReference type="Gramene" id="OE9A108504T2">
    <property type="protein sequence ID" value="OE9A108504C2"/>
    <property type="gene ID" value="OE9A108504"/>
</dbReference>
<dbReference type="EMBL" id="CACTIH010009560">
    <property type="protein sequence ID" value="CAA3032321.1"/>
    <property type="molecule type" value="Genomic_DNA"/>
</dbReference>
<proteinExistence type="predicted"/>
<evidence type="ECO:0000313" key="1">
    <source>
        <dbReference type="EMBL" id="CAA3032321.1"/>
    </source>
</evidence>
<dbReference type="AlphaFoldDB" id="A0A8S0VEE3"/>
<dbReference type="Pfam" id="PF13855">
    <property type="entry name" value="LRR_8"/>
    <property type="match status" value="1"/>
</dbReference>
<dbReference type="InterPro" id="IPR001611">
    <property type="entry name" value="Leu-rich_rpt"/>
</dbReference>